<dbReference type="InterPro" id="IPR005184">
    <property type="entry name" value="DUF306_Meta_HslJ"/>
</dbReference>
<dbReference type="Pfam" id="PF03724">
    <property type="entry name" value="META"/>
    <property type="match status" value="1"/>
</dbReference>
<evidence type="ECO:0000313" key="4">
    <source>
        <dbReference type="Proteomes" id="UP000199700"/>
    </source>
</evidence>
<dbReference type="STRING" id="629680.SAMN04489751_0176"/>
<dbReference type="Proteomes" id="UP000199700">
    <property type="component" value="Chromosome"/>
</dbReference>
<dbReference type="Gene3D" id="2.40.128.270">
    <property type="match status" value="1"/>
</dbReference>
<feature type="domain" description="DUF306" evidence="2">
    <location>
        <begin position="104"/>
        <end position="177"/>
    </location>
</feature>
<reference evidence="3" key="1">
    <citation type="submission" date="2016-10" db="EMBL/GenBank/DDBJ databases">
        <authorList>
            <person name="Varghese N."/>
            <person name="Submissions S."/>
        </authorList>
    </citation>
    <scope>NUCLEOTIDE SEQUENCE [LARGE SCALE GENOMIC DNA]</scope>
    <source>
        <strain evidence="3">DSM 22082</strain>
    </source>
</reference>
<feature type="region of interest" description="Disordered" evidence="1">
    <location>
        <begin position="65"/>
        <end position="106"/>
    </location>
</feature>
<protein>
    <submittedName>
        <fullName evidence="3">Heat shock protein HslJ</fullName>
    </submittedName>
</protein>
<name>A0A1H1L9K0_BRESA</name>
<organism evidence="3 4">
    <name type="scientific">Brevibacterium sandarakinum</name>
    <dbReference type="NCBI Taxonomy" id="629680"/>
    <lineage>
        <taxon>Bacteria</taxon>
        <taxon>Bacillati</taxon>
        <taxon>Actinomycetota</taxon>
        <taxon>Actinomycetes</taxon>
        <taxon>Micrococcales</taxon>
        <taxon>Brevibacteriaceae</taxon>
        <taxon>Brevibacterium</taxon>
    </lineage>
</organism>
<accession>A0A1H1L9K0</accession>
<evidence type="ECO:0000256" key="1">
    <source>
        <dbReference type="SAM" id="MobiDB-lite"/>
    </source>
</evidence>
<dbReference type="AlphaFoldDB" id="A0A1H1L9K0"/>
<dbReference type="EMBL" id="LT629739">
    <property type="protein sequence ID" value="SDR71281.1"/>
    <property type="molecule type" value="Genomic_DNA"/>
</dbReference>
<keyword evidence="4" id="KW-1185">Reference proteome</keyword>
<gene>
    <name evidence="3" type="ORF">SAMN04489751_0176</name>
</gene>
<evidence type="ECO:0000313" key="3">
    <source>
        <dbReference type="EMBL" id="SDR71281.1"/>
    </source>
</evidence>
<sequence length="187" mass="19973">MRVAREHNLQKLNRHALLCLLHEPPMPGRYDRCMRNLTDNRPSTAFRRTIGIAVLGLVLPLAACGTGSEPSEPTSSAPTESSSPTDSADSAAIDPTGKWTSPETGDPFLEFSADGQVKGTDGCNRIQTTWEVDGDKILITPFTTTQKACAGVDTWLSKASSATIEGNVMKIADSNGKVVGGLEKEDK</sequence>
<dbReference type="InterPro" id="IPR038670">
    <property type="entry name" value="HslJ-like_sf"/>
</dbReference>
<feature type="compositionally biased region" description="Low complexity" evidence="1">
    <location>
        <begin position="68"/>
        <end position="96"/>
    </location>
</feature>
<proteinExistence type="predicted"/>
<keyword evidence="3" id="KW-0346">Stress response</keyword>
<evidence type="ECO:0000259" key="2">
    <source>
        <dbReference type="Pfam" id="PF03724"/>
    </source>
</evidence>